<evidence type="ECO:0000313" key="3">
    <source>
        <dbReference type="Proteomes" id="UP000295293"/>
    </source>
</evidence>
<evidence type="ECO:0000313" key="2">
    <source>
        <dbReference type="EMBL" id="TDR41625.1"/>
    </source>
</evidence>
<comment type="caution">
    <text evidence="2">The sequence shown here is derived from an EMBL/GenBank/DDBJ whole genome shotgun (WGS) entry which is preliminary data.</text>
</comment>
<evidence type="ECO:0000259" key="1">
    <source>
        <dbReference type="Pfam" id="PF07978"/>
    </source>
</evidence>
<reference evidence="2 3" key="1">
    <citation type="submission" date="2019-03" db="EMBL/GenBank/DDBJ databases">
        <title>Genomic Encyclopedia of Type Strains, Phase IV (KMG-IV): sequencing the most valuable type-strain genomes for metagenomic binning, comparative biology and taxonomic classification.</title>
        <authorList>
            <person name="Goeker M."/>
        </authorList>
    </citation>
    <scope>NUCLEOTIDE SEQUENCE [LARGE SCALE GENOMIC DNA]</scope>
    <source>
        <strain evidence="2 3">DSM 21667</strain>
    </source>
</reference>
<feature type="domain" description="NIPSNAP" evidence="1">
    <location>
        <begin position="69"/>
        <end position="163"/>
    </location>
</feature>
<proteinExistence type="predicted"/>
<accession>A0A4R6YTR2</accession>
<dbReference type="RefSeq" id="WP_208113620.1">
    <property type="nucleotide sequence ID" value="NZ_SNZH01000010.1"/>
</dbReference>
<dbReference type="InterPro" id="IPR012577">
    <property type="entry name" value="NIPSNAP"/>
</dbReference>
<dbReference type="InterPro" id="IPR011008">
    <property type="entry name" value="Dimeric_a/b-barrel"/>
</dbReference>
<dbReference type="Pfam" id="PF07978">
    <property type="entry name" value="NIPSNAP"/>
    <property type="match status" value="1"/>
</dbReference>
<dbReference type="SUPFAM" id="SSF54909">
    <property type="entry name" value="Dimeric alpha+beta barrel"/>
    <property type="match status" value="1"/>
</dbReference>
<dbReference type="Gene3D" id="3.30.70.100">
    <property type="match status" value="1"/>
</dbReference>
<dbReference type="EMBL" id="SNZH01000010">
    <property type="protein sequence ID" value="TDR41625.1"/>
    <property type="molecule type" value="Genomic_DNA"/>
</dbReference>
<keyword evidence="3" id="KW-1185">Reference proteome</keyword>
<organism evidence="2 3">
    <name type="scientific">Tahibacter aquaticus</name>
    <dbReference type="NCBI Taxonomy" id="520092"/>
    <lineage>
        <taxon>Bacteria</taxon>
        <taxon>Pseudomonadati</taxon>
        <taxon>Pseudomonadota</taxon>
        <taxon>Gammaproteobacteria</taxon>
        <taxon>Lysobacterales</taxon>
        <taxon>Rhodanobacteraceae</taxon>
        <taxon>Tahibacter</taxon>
    </lineage>
</organism>
<protein>
    <submittedName>
        <fullName evidence="2">NIPSNAP protein</fullName>
    </submittedName>
</protein>
<dbReference type="Proteomes" id="UP000295293">
    <property type="component" value="Unassembled WGS sequence"/>
</dbReference>
<dbReference type="AlphaFoldDB" id="A0A4R6YTR2"/>
<gene>
    <name evidence="2" type="ORF">DFR29_110108</name>
</gene>
<sequence>MTMDTVYGAAQAAPTDYNWLRLLRRSDRRRLRIRPAIAYILRALGLLAAAGSSAQAAAPAAIDDQAVIELRQYTLHPGQRDTLIEIFEQNFIEGQEQAGMRVLGQFRDLDKPDRFVWLRSFPSMPARKASLEAFYSGPVWQAHREAANATMIDSDNVLLLRPAHEQAGFRLDGLGRPANDAATGKAGLIVATLWHLQEPATPALLKLLRTRLEPQLRADGATVLASLTSESSPNTFPKLPIRLGENVLIVFTAFDDAKAHADFAARQAASADWQELDKRLHAYLKGEPEIVRLAPTRRSLLR</sequence>
<name>A0A4R6YTR2_9GAMM</name>